<evidence type="ECO:0000256" key="2">
    <source>
        <dbReference type="ARBA" id="ARBA00022679"/>
    </source>
</evidence>
<feature type="domain" description="Helicase ATP-binding" evidence="15">
    <location>
        <begin position="245"/>
        <end position="512"/>
    </location>
</feature>
<comment type="cofactor">
    <cofactor evidence="1">
        <name>[4Fe-4S] cluster</name>
        <dbReference type="ChEBI" id="CHEBI:49883"/>
    </cofactor>
</comment>
<evidence type="ECO:0000256" key="8">
    <source>
        <dbReference type="ARBA" id="ARBA00022839"/>
    </source>
</evidence>
<dbReference type="EC" id="3.1.-.-" evidence="12 13"/>
<comment type="function">
    <text evidence="12 13">3'-5' exonuclease.</text>
</comment>
<comment type="catalytic activity">
    <reaction evidence="11">
        <text>ATP + H2O = ADP + phosphate + H(+)</text>
        <dbReference type="Rhea" id="RHEA:13065"/>
        <dbReference type="ChEBI" id="CHEBI:15377"/>
        <dbReference type="ChEBI" id="CHEBI:15378"/>
        <dbReference type="ChEBI" id="CHEBI:30616"/>
        <dbReference type="ChEBI" id="CHEBI:43474"/>
        <dbReference type="ChEBI" id="CHEBI:456216"/>
        <dbReference type="EC" id="5.6.2.3"/>
    </reaction>
</comment>
<feature type="domain" description="Helicase ATP-binding" evidence="14">
    <location>
        <begin position="268"/>
        <end position="502"/>
    </location>
</feature>
<proteinExistence type="inferred from homology"/>
<dbReference type="Gene3D" id="3.40.50.300">
    <property type="entry name" value="P-loop containing nucleotide triphosphate hydrolases"/>
    <property type="match status" value="2"/>
</dbReference>
<dbReference type="PROSITE" id="PS51192">
    <property type="entry name" value="HELICASE_ATP_BIND_1"/>
    <property type="match status" value="1"/>
</dbReference>
<dbReference type="GO" id="GO:0008408">
    <property type="term" value="F:3'-5' exonuclease activity"/>
    <property type="evidence" value="ECO:0007669"/>
    <property type="project" value="UniProtKB-UniRule"/>
</dbReference>
<dbReference type="GO" id="GO:0016818">
    <property type="term" value="F:hydrolase activity, acting on acid anhydrides, in phosphorus-containing anhydrides"/>
    <property type="evidence" value="ECO:0007669"/>
    <property type="project" value="InterPro"/>
</dbReference>
<keyword evidence="3" id="KW-0548">Nucleotidyltransferase</keyword>
<dbReference type="RefSeq" id="WP_253361856.1">
    <property type="nucleotide sequence ID" value="NZ_JAIULA010000023.1"/>
</dbReference>
<dbReference type="InterPro" id="IPR006054">
    <property type="entry name" value="DnaQ"/>
</dbReference>
<dbReference type="FunFam" id="3.30.420.10:FF:000045">
    <property type="entry name" value="3'-5' exonuclease DinG"/>
    <property type="match status" value="1"/>
</dbReference>
<accession>A0A9X2FLB4</accession>
<gene>
    <name evidence="12 13" type="primary">dinG</name>
    <name evidence="16" type="ORF">LB941_10245</name>
</gene>
<dbReference type="InterPro" id="IPR006310">
    <property type="entry name" value="DinG"/>
</dbReference>
<evidence type="ECO:0000313" key="17">
    <source>
        <dbReference type="Proteomes" id="UP001139006"/>
    </source>
</evidence>
<dbReference type="InterPro" id="IPR045028">
    <property type="entry name" value="DinG/Rad3-like"/>
</dbReference>
<keyword evidence="17" id="KW-1185">Reference proteome</keyword>
<dbReference type="InterPro" id="IPR027417">
    <property type="entry name" value="P-loop_NTPase"/>
</dbReference>
<dbReference type="SMART" id="SM00491">
    <property type="entry name" value="HELICc2"/>
    <property type="match status" value="1"/>
</dbReference>
<dbReference type="PROSITE" id="PS51193">
    <property type="entry name" value="HELICASE_ATP_BIND_2"/>
    <property type="match status" value="1"/>
</dbReference>
<dbReference type="GO" id="GO:0005524">
    <property type="term" value="F:ATP binding"/>
    <property type="evidence" value="ECO:0007669"/>
    <property type="project" value="UniProtKB-UniRule"/>
</dbReference>
<dbReference type="PANTHER" id="PTHR11472">
    <property type="entry name" value="DNA REPAIR DEAD HELICASE RAD3/XP-D SUBFAMILY MEMBER"/>
    <property type="match status" value="1"/>
</dbReference>
<keyword evidence="10" id="KW-0239">DNA-directed DNA polymerase</keyword>
<dbReference type="CDD" id="cd06127">
    <property type="entry name" value="DEDDh"/>
    <property type="match status" value="1"/>
</dbReference>
<dbReference type="PANTHER" id="PTHR11472:SF34">
    <property type="entry name" value="REGULATOR OF TELOMERE ELONGATION HELICASE 1"/>
    <property type="match status" value="1"/>
</dbReference>
<feature type="short sequence motif" description="DEAH box" evidence="12">
    <location>
        <begin position="455"/>
        <end position="458"/>
    </location>
</feature>
<keyword evidence="5 12" id="KW-0540">Nuclease</keyword>
<evidence type="ECO:0000256" key="6">
    <source>
        <dbReference type="ARBA" id="ARBA00022741"/>
    </source>
</evidence>
<dbReference type="Gene3D" id="3.30.420.10">
    <property type="entry name" value="Ribonuclease H-like superfamily/Ribonuclease H"/>
    <property type="match status" value="1"/>
</dbReference>
<dbReference type="GO" id="GO:0003677">
    <property type="term" value="F:DNA binding"/>
    <property type="evidence" value="ECO:0007669"/>
    <property type="project" value="InterPro"/>
</dbReference>
<dbReference type="HAMAP" id="MF_02206">
    <property type="entry name" value="DinG_exonucl"/>
    <property type="match status" value="1"/>
</dbReference>
<dbReference type="Proteomes" id="UP001139006">
    <property type="component" value="Unassembled WGS sequence"/>
</dbReference>
<sequence length="927" mass="106906">MKSPTIYAVVDLETTGTSLDGKQRIIQFSCVLVQNNKIINKFNTLVNPQMSIPLEVQKLTNITNKDVKNAPCFDEVVGTIFAFLQGTVFVAHNIQFDYRFLNLEFERVGYPALDLSGIDTVQMAQILLPDLLSYRLIDLGKYLGLTHENPHHADSDALVTAKIFIFLRERLKKLPYILLKRLASMSHCLVYDTNQCFNEALENKSESNEVLANNLMVVGDIVIRRPQFSTPPRTQLQYPTEKKDKQLQFENVIGWRSEQVKLMDDIHSFNQKKQRYLMAEAPTGLGKTLGYMYPCAYEALNGRRVVISTATTTLQNQIKEKTLPVIEQLLGQDFNTVVLKGNNHYIDLDKFWHSLQRQQNKHTKILQMRILVWLTKTKQGDLEELHLTQMNDALFAEIAHTGLQGLSQDSSFYKVDFLRRQQIALQNAQFVITNHAYLLSHAEEFSHQENFLVIDEAQNLIDIAITQNRKFIDFDEIKILADTLLTKMESHISFSFKDLVEHGFLTQYQFYELVKTTRSIDYDVPELRGQLQNYFLDNEKNAFEVYVPFDKLKIFVERHFAQINHIQTTIYKYQQLNNNLRRYFNSNSDNLTVSEQQLLLDYFILVNALNDALVNWQYLILDNEVDKKSAQVYWLSIQEKQNNAHLRLSYGILEGQNYLETQLYAYFNKVILVGASLLTAKTQEYLLKQLDLPDNIEIRKYNSPFDYQNQACTLIAGDALDVSDPNYEVFLAQTLIEIIQAQKRQTLILFNSLETIKHIYTALSQAGLTNEREILAQGITGGVEKIKKHFVLNSQGNSVLLGTGSFWQGIDLPAKQLELLIVTRLPFQAPESLYNKVRYERARKKGANPFSDLALPEAIIKLKQGWGRLIRTPNDKGAFVLLDSRFVTKKYGQEFYQAFPSNLNPQIIKTKDITKKLDTFFIKKSCD</sequence>
<dbReference type="GO" id="GO:0043139">
    <property type="term" value="F:5'-3' DNA helicase activity"/>
    <property type="evidence" value="ECO:0007669"/>
    <property type="project" value="UniProtKB-EC"/>
</dbReference>
<dbReference type="InterPro" id="IPR012337">
    <property type="entry name" value="RNaseH-like_sf"/>
</dbReference>
<dbReference type="InterPro" id="IPR013520">
    <property type="entry name" value="Ribonucl_H"/>
</dbReference>
<evidence type="ECO:0000256" key="12">
    <source>
        <dbReference type="HAMAP-Rule" id="MF_02206"/>
    </source>
</evidence>
<evidence type="ECO:0000259" key="14">
    <source>
        <dbReference type="PROSITE" id="PS51192"/>
    </source>
</evidence>
<dbReference type="Pfam" id="PF13307">
    <property type="entry name" value="Helicase_C_2"/>
    <property type="match status" value="1"/>
</dbReference>
<evidence type="ECO:0000256" key="13">
    <source>
        <dbReference type="RuleBase" id="RU364106"/>
    </source>
</evidence>
<keyword evidence="6 12" id="KW-0547">Nucleotide-binding</keyword>
<comment type="caution">
    <text evidence="16">The sequence shown here is derived from an EMBL/GenBank/DDBJ whole genome shotgun (WGS) entry which is preliminary data.</text>
</comment>
<dbReference type="AlphaFoldDB" id="A0A9X2FLB4"/>
<evidence type="ECO:0000313" key="16">
    <source>
        <dbReference type="EMBL" id="MCP0887711.1"/>
    </source>
</evidence>
<evidence type="ECO:0000256" key="9">
    <source>
        <dbReference type="ARBA" id="ARBA00022840"/>
    </source>
</evidence>
<dbReference type="GO" id="GO:0003887">
    <property type="term" value="F:DNA-directed DNA polymerase activity"/>
    <property type="evidence" value="ECO:0007669"/>
    <property type="project" value="UniProtKB-KW"/>
</dbReference>
<dbReference type="SUPFAM" id="SSF52540">
    <property type="entry name" value="P-loop containing nucleoside triphosphate hydrolases"/>
    <property type="match status" value="2"/>
</dbReference>
<keyword evidence="7 12" id="KW-0378">Hydrolase</keyword>
<protein>
    <recommendedName>
        <fullName evidence="12 13">3'-5' exonuclease DinG</fullName>
        <ecNumber evidence="12 13">3.1.-.-</ecNumber>
    </recommendedName>
</protein>
<dbReference type="NCBIfam" id="TIGR00573">
    <property type="entry name" value="dnaq"/>
    <property type="match status" value="1"/>
</dbReference>
<evidence type="ECO:0000256" key="11">
    <source>
        <dbReference type="ARBA" id="ARBA00048954"/>
    </source>
</evidence>
<keyword evidence="2" id="KW-0808">Transferase</keyword>
<keyword evidence="9 12" id="KW-0067">ATP-binding</keyword>
<evidence type="ECO:0000256" key="4">
    <source>
        <dbReference type="ARBA" id="ARBA00022705"/>
    </source>
</evidence>
<dbReference type="NCBIfam" id="TIGR01407">
    <property type="entry name" value="dinG_rel"/>
    <property type="match status" value="1"/>
</dbReference>
<evidence type="ECO:0000256" key="3">
    <source>
        <dbReference type="ARBA" id="ARBA00022695"/>
    </source>
</evidence>
<evidence type="ECO:0000256" key="10">
    <source>
        <dbReference type="ARBA" id="ARBA00022932"/>
    </source>
</evidence>
<dbReference type="Pfam" id="PF00270">
    <property type="entry name" value="DEAD"/>
    <property type="match status" value="1"/>
</dbReference>
<evidence type="ECO:0000259" key="15">
    <source>
        <dbReference type="PROSITE" id="PS51193"/>
    </source>
</evidence>
<evidence type="ECO:0000256" key="5">
    <source>
        <dbReference type="ARBA" id="ARBA00022722"/>
    </source>
</evidence>
<reference evidence="16 17" key="1">
    <citation type="journal article" date="2023" name="Int. J. Syst. Evol. Microbiol.">
        <title>Ligilactobacillus ubinensis sp. nov., a novel species isolated from the wild ferment of a durian fruit (Durio zibethinus).</title>
        <authorList>
            <person name="Heng Y.C."/>
            <person name="Menon N."/>
            <person name="Chen B."/>
            <person name="Loo B.Z.L."/>
            <person name="Wong G.W.J."/>
            <person name="Lim A.C.H."/>
            <person name="Silvaraju S."/>
            <person name="Kittelmann S."/>
        </authorList>
    </citation>
    <scope>NUCLEOTIDE SEQUENCE [LARGE SCALE GENOMIC DNA]</scope>
    <source>
        <strain evidence="16 17">WILCCON 0076</strain>
    </source>
</reference>
<dbReference type="SMART" id="SM00479">
    <property type="entry name" value="EXOIII"/>
    <property type="match status" value="1"/>
</dbReference>
<feature type="binding site" evidence="12">
    <location>
        <begin position="281"/>
        <end position="288"/>
    </location>
    <ligand>
        <name>ATP</name>
        <dbReference type="ChEBI" id="CHEBI:30616"/>
    </ligand>
</feature>
<dbReference type="InterPro" id="IPR014013">
    <property type="entry name" value="Helic_SF1/SF2_ATP-bd_DinG/Rad3"/>
</dbReference>
<comment type="similarity">
    <text evidence="12 13">Belongs to the helicase family. DinG subfamily. Type 2 sub-subfamily.</text>
</comment>
<dbReference type="EMBL" id="JAIULA010000023">
    <property type="protein sequence ID" value="MCP0887711.1"/>
    <property type="molecule type" value="Genomic_DNA"/>
</dbReference>
<keyword evidence="8 12" id="KW-0269">Exonuclease</keyword>
<dbReference type="InterPro" id="IPR036397">
    <property type="entry name" value="RNaseH_sf"/>
</dbReference>
<evidence type="ECO:0000256" key="1">
    <source>
        <dbReference type="ARBA" id="ARBA00001966"/>
    </source>
</evidence>
<dbReference type="InterPro" id="IPR006555">
    <property type="entry name" value="ATP-dep_Helicase_C"/>
</dbReference>
<name>A0A9X2FLB4_9LACO</name>
<dbReference type="Pfam" id="PF00929">
    <property type="entry name" value="RNase_T"/>
    <property type="match status" value="1"/>
</dbReference>
<dbReference type="InterPro" id="IPR011545">
    <property type="entry name" value="DEAD/DEAH_box_helicase_dom"/>
</dbReference>
<evidence type="ECO:0000256" key="7">
    <source>
        <dbReference type="ARBA" id="ARBA00022801"/>
    </source>
</evidence>
<dbReference type="InterPro" id="IPR014001">
    <property type="entry name" value="Helicase_ATP-bd"/>
</dbReference>
<keyword evidence="4" id="KW-0235">DNA replication</keyword>
<dbReference type="GO" id="GO:0006260">
    <property type="term" value="P:DNA replication"/>
    <property type="evidence" value="ECO:0007669"/>
    <property type="project" value="UniProtKB-KW"/>
</dbReference>
<organism evidence="16 17">
    <name type="scientific">Ligilactobacillus ubinensis</name>
    <dbReference type="NCBI Taxonomy" id="2876789"/>
    <lineage>
        <taxon>Bacteria</taxon>
        <taxon>Bacillati</taxon>
        <taxon>Bacillota</taxon>
        <taxon>Bacilli</taxon>
        <taxon>Lactobacillales</taxon>
        <taxon>Lactobacillaceae</taxon>
        <taxon>Ligilactobacillus</taxon>
    </lineage>
</organism>
<dbReference type="SUPFAM" id="SSF53098">
    <property type="entry name" value="Ribonuclease H-like"/>
    <property type="match status" value="1"/>
</dbReference>